<proteinExistence type="predicted"/>
<protein>
    <submittedName>
        <fullName evidence="1">Uncharacterized protein</fullName>
    </submittedName>
</protein>
<feature type="non-terminal residue" evidence="1">
    <location>
        <position position="1"/>
    </location>
</feature>
<sequence>GDRHQCVCPVKALGQFAVVEYVAITGRVLQQRTKVVADIAQFGFIGHHNGDAQRLGASAQHIECLRVAVAGGEELLAAFVLAQALAERHRFGSGSGFVEQRGVGNRQAGQVADQGLEIEQRLQTALGNLRLVGRVGGIPGRVFQQVAQNRGGCVGVVVTLTDVGLEQLVLAGDGLDGGQCIGFALPGRQVQHAGALDAFRDHAVAECFNGVKTQGVQHGQLVSGTRANVAGNEFVGGGQFNAVSHGSLLRLGRWL</sequence>
<evidence type="ECO:0000313" key="1">
    <source>
        <dbReference type="EMBL" id="RML71438.1"/>
    </source>
</evidence>
<gene>
    <name evidence="1" type="ORF">APX70_05452</name>
</gene>
<dbReference type="EMBL" id="RBNL01002476">
    <property type="protein sequence ID" value="RML71438.1"/>
    <property type="molecule type" value="Genomic_DNA"/>
</dbReference>
<accession>A0A3M2Y7K5</accession>
<organism evidence="1 2">
    <name type="scientific">Pseudomonas syringae pv. maculicola</name>
    <dbReference type="NCBI Taxonomy" id="59511"/>
    <lineage>
        <taxon>Bacteria</taxon>
        <taxon>Pseudomonadati</taxon>
        <taxon>Pseudomonadota</taxon>
        <taxon>Gammaproteobacteria</taxon>
        <taxon>Pseudomonadales</taxon>
        <taxon>Pseudomonadaceae</taxon>
        <taxon>Pseudomonas</taxon>
    </lineage>
</organism>
<name>A0A3M2Y7K5_PSEYM</name>
<dbReference type="Proteomes" id="UP000282378">
    <property type="component" value="Unassembled WGS sequence"/>
</dbReference>
<evidence type="ECO:0000313" key="2">
    <source>
        <dbReference type="Proteomes" id="UP000282378"/>
    </source>
</evidence>
<dbReference type="AlphaFoldDB" id="A0A3M2Y7K5"/>
<comment type="caution">
    <text evidence="1">The sequence shown here is derived from an EMBL/GenBank/DDBJ whole genome shotgun (WGS) entry which is preliminary data.</text>
</comment>
<reference evidence="1 2" key="1">
    <citation type="submission" date="2018-08" db="EMBL/GenBank/DDBJ databases">
        <title>Recombination of ecologically and evolutionarily significant loci maintains genetic cohesion in the Pseudomonas syringae species complex.</title>
        <authorList>
            <person name="Dillon M."/>
            <person name="Thakur S."/>
            <person name="Almeida R.N.D."/>
            <person name="Weir B.S."/>
            <person name="Guttman D.S."/>
        </authorList>
    </citation>
    <scope>NUCLEOTIDE SEQUENCE [LARGE SCALE GENOMIC DNA]</scope>
    <source>
        <strain evidence="1 2">88_10</strain>
    </source>
</reference>